<dbReference type="InterPro" id="IPR036163">
    <property type="entry name" value="HMA_dom_sf"/>
</dbReference>
<dbReference type="PANTHER" id="PTHR43520">
    <property type="entry name" value="ATP7, ISOFORM B"/>
    <property type="match status" value="1"/>
</dbReference>
<dbReference type="Gene3D" id="3.30.70.100">
    <property type="match status" value="1"/>
</dbReference>
<proteinExistence type="predicted"/>
<dbReference type="PROSITE" id="PS50846">
    <property type="entry name" value="HMA_2"/>
    <property type="match status" value="1"/>
</dbReference>
<dbReference type="CDD" id="cd00371">
    <property type="entry name" value="HMA"/>
    <property type="match status" value="1"/>
</dbReference>
<evidence type="ECO:0000256" key="1">
    <source>
        <dbReference type="ARBA" id="ARBA00022967"/>
    </source>
</evidence>
<keyword evidence="2" id="KW-0812">Transmembrane</keyword>
<evidence type="ECO:0000256" key="2">
    <source>
        <dbReference type="SAM" id="Phobius"/>
    </source>
</evidence>
<comment type="caution">
    <text evidence="4">The sequence shown here is derived from an EMBL/GenBank/DDBJ whole genome shotgun (WGS) entry which is preliminary data.</text>
</comment>
<sequence>MTCSACTAAIEDAVSKLDGVEKIRVSLPLQQATVVASQSGRLDNDAVLKAISDLGYEAEQGPRTPKQVLQLISAKEYLAELASCTGQLMRIIGALQVLYWGNMALSSSHLSFVPQVVRTAVNAATLIAAFYIQIQLVPWIHKDGWSWVTAKGGGFANMNVNMNTLISLSIILGLGLALCDFVSGASAMSSNLNFTTVGLTLVVVSGRHLESLSRRSAFGFFMGLYKLLLKTNYANLHPSGQASQSLILVS</sequence>
<keyword evidence="2" id="KW-1133">Transmembrane helix</keyword>
<organism evidence="4 5">
    <name type="scientific">Sporothrix stenoceras</name>
    <dbReference type="NCBI Taxonomy" id="5173"/>
    <lineage>
        <taxon>Eukaryota</taxon>
        <taxon>Fungi</taxon>
        <taxon>Dikarya</taxon>
        <taxon>Ascomycota</taxon>
        <taxon>Pezizomycotina</taxon>
        <taxon>Sordariomycetes</taxon>
        <taxon>Sordariomycetidae</taxon>
        <taxon>Ophiostomatales</taxon>
        <taxon>Ophiostomataceae</taxon>
        <taxon>Sporothrix</taxon>
    </lineage>
</organism>
<evidence type="ECO:0000259" key="3">
    <source>
        <dbReference type="PROSITE" id="PS50846"/>
    </source>
</evidence>
<feature type="domain" description="HMA" evidence="3">
    <location>
        <begin position="1"/>
        <end position="59"/>
    </location>
</feature>
<name>A0ABR3YFT6_9PEZI</name>
<feature type="transmembrane region" description="Helical" evidence="2">
    <location>
        <begin position="160"/>
        <end position="182"/>
    </location>
</feature>
<dbReference type="Pfam" id="PF00403">
    <property type="entry name" value="HMA"/>
    <property type="match status" value="1"/>
</dbReference>
<keyword evidence="1" id="KW-1278">Translocase</keyword>
<keyword evidence="2" id="KW-0472">Membrane</keyword>
<dbReference type="Proteomes" id="UP001583186">
    <property type="component" value="Unassembled WGS sequence"/>
</dbReference>
<evidence type="ECO:0000313" key="5">
    <source>
        <dbReference type="Proteomes" id="UP001583186"/>
    </source>
</evidence>
<gene>
    <name evidence="4" type="ORF">Sste5346_010380</name>
</gene>
<reference evidence="4 5" key="1">
    <citation type="journal article" date="2024" name="IMA Fungus">
        <title>IMA Genome - F19 : A genome assembly and annotation guide to empower mycologists, including annotated draft genome sequences of Ceratocystis pirilliformis, Diaporthe australafricana, Fusarium ophioides, Paecilomyces lecythidis, and Sporothrix stenoceras.</title>
        <authorList>
            <person name="Aylward J."/>
            <person name="Wilson A.M."/>
            <person name="Visagie C.M."/>
            <person name="Spraker J."/>
            <person name="Barnes I."/>
            <person name="Buitendag C."/>
            <person name="Ceriani C."/>
            <person name="Del Mar Angel L."/>
            <person name="du Plessis D."/>
            <person name="Fuchs T."/>
            <person name="Gasser K."/>
            <person name="Kramer D."/>
            <person name="Li W."/>
            <person name="Munsamy K."/>
            <person name="Piso A."/>
            <person name="Price J.L."/>
            <person name="Sonnekus B."/>
            <person name="Thomas C."/>
            <person name="van der Nest A."/>
            <person name="van Dijk A."/>
            <person name="van Heerden A."/>
            <person name="van Vuuren N."/>
            <person name="Yilmaz N."/>
            <person name="Duong T.A."/>
            <person name="van der Merwe N.A."/>
            <person name="Wingfield M.J."/>
            <person name="Wingfield B.D."/>
        </authorList>
    </citation>
    <scope>NUCLEOTIDE SEQUENCE [LARGE SCALE GENOMIC DNA]</scope>
    <source>
        <strain evidence="4 5">CMW 5346</strain>
    </source>
</reference>
<dbReference type="SUPFAM" id="SSF55008">
    <property type="entry name" value="HMA, heavy metal-associated domain"/>
    <property type="match status" value="1"/>
</dbReference>
<accession>A0ABR3YFT6</accession>
<keyword evidence="5" id="KW-1185">Reference proteome</keyword>
<dbReference type="EMBL" id="JAWCUI010000139">
    <property type="protein sequence ID" value="KAL1887169.1"/>
    <property type="molecule type" value="Genomic_DNA"/>
</dbReference>
<evidence type="ECO:0000313" key="4">
    <source>
        <dbReference type="EMBL" id="KAL1887169.1"/>
    </source>
</evidence>
<dbReference type="PANTHER" id="PTHR43520:SF8">
    <property type="entry name" value="P-TYPE CU(+) TRANSPORTER"/>
    <property type="match status" value="1"/>
</dbReference>
<protein>
    <recommendedName>
        <fullName evidence="3">HMA domain-containing protein</fullName>
    </recommendedName>
</protein>
<dbReference type="InterPro" id="IPR006121">
    <property type="entry name" value="HMA_dom"/>
</dbReference>